<sequence>MHNEIVLHPGLPGLPKPTEPIRRYGICWACHHCCIIGWMPAVDPGSQPSEAATPVIVAARAWGCSPVFVLLPLLACANLQDKPQQVGKGVAGCGGCEPDSLVLSLFRFHSPRLPSIFASSSPRHQAEPESYPIQLLSVEDDCSPDWPDHCFKTLDVPLERVEGCPCRRCSEIQGQIRTTVVRPFSRDVVWERARG</sequence>
<protein>
    <submittedName>
        <fullName evidence="1">Uncharacterized protein</fullName>
    </submittedName>
</protein>
<organism evidence="1 2">
    <name type="scientific">Coniochaeta ligniaria NRRL 30616</name>
    <dbReference type="NCBI Taxonomy" id="1408157"/>
    <lineage>
        <taxon>Eukaryota</taxon>
        <taxon>Fungi</taxon>
        <taxon>Dikarya</taxon>
        <taxon>Ascomycota</taxon>
        <taxon>Pezizomycotina</taxon>
        <taxon>Sordariomycetes</taxon>
        <taxon>Sordariomycetidae</taxon>
        <taxon>Coniochaetales</taxon>
        <taxon>Coniochaetaceae</taxon>
        <taxon>Coniochaeta</taxon>
    </lineage>
</organism>
<evidence type="ECO:0000313" key="2">
    <source>
        <dbReference type="Proteomes" id="UP000182658"/>
    </source>
</evidence>
<accession>A0A1J7I840</accession>
<proteinExistence type="predicted"/>
<gene>
    <name evidence="1" type="ORF">CONLIGDRAFT_110225</name>
</gene>
<name>A0A1J7I840_9PEZI</name>
<evidence type="ECO:0000313" key="1">
    <source>
        <dbReference type="EMBL" id="OIW23799.1"/>
    </source>
</evidence>
<dbReference type="InParanoid" id="A0A1J7I840"/>
<reference evidence="1 2" key="1">
    <citation type="submission" date="2016-10" db="EMBL/GenBank/DDBJ databases">
        <title>Draft genome sequence of Coniochaeta ligniaria NRRL30616, a lignocellulolytic fungus for bioabatement of inhibitors in plant biomass hydrolysates.</title>
        <authorList>
            <consortium name="DOE Joint Genome Institute"/>
            <person name="Jimenez D.J."/>
            <person name="Hector R.E."/>
            <person name="Riley R."/>
            <person name="Sun H."/>
            <person name="Grigoriev I.V."/>
            <person name="Van Elsas J.D."/>
            <person name="Nichols N.N."/>
        </authorList>
    </citation>
    <scope>NUCLEOTIDE SEQUENCE [LARGE SCALE GENOMIC DNA]</scope>
    <source>
        <strain evidence="1 2">NRRL 30616</strain>
    </source>
</reference>
<dbReference type="EMBL" id="KV875105">
    <property type="protein sequence ID" value="OIW23799.1"/>
    <property type="molecule type" value="Genomic_DNA"/>
</dbReference>
<keyword evidence="2" id="KW-1185">Reference proteome</keyword>
<dbReference type="Proteomes" id="UP000182658">
    <property type="component" value="Unassembled WGS sequence"/>
</dbReference>
<dbReference type="AlphaFoldDB" id="A0A1J7I840"/>